<comment type="caution">
    <text evidence="7">The sequence shown here is derived from an EMBL/GenBank/DDBJ whole genome shotgun (WGS) entry which is preliminary data.</text>
</comment>
<dbReference type="Proteomes" id="UP000681722">
    <property type="component" value="Unassembled WGS sequence"/>
</dbReference>
<dbReference type="GO" id="GO:0003924">
    <property type="term" value="F:GTPase activity"/>
    <property type="evidence" value="ECO:0007669"/>
    <property type="project" value="InterPro"/>
</dbReference>
<evidence type="ECO:0000313" key="8">
    <source>
        <dbReference type="EMBL" id="CAF3852572.1"/>
    </source>
</evidence>
<dbReference type="Proteomes" id="UP000663829">
    <property type="component" value="Unassembled WGS sequence"/>
</dbReference>
<dbReference type="CDD" id="cd00882">
    <property type="entry name" value="Ras_like_GTPase"/>
    <property type="match status" value="1"/>
</dbReference>
<feature type="region of interest" description="Disordered" evidence="4">
    <location>
        <begin position="1"/>
        <end position="26"/>
    </location>
</feature>
<dbReference type="Gene3D" id="3.40.50.300">
    <property type="entry name" value="P-loop containing nucleotide triphosphate hydrolases"/>
    <property type="match status" value="2"/>
</dbReference>
<gene>
    <name evidence="7" type="ORF">GPM918_LOCUS18060</name>
    <name evidence="8" type="ORF">SRO942_LOCUS18057</name>
</gene>
<protein>
    <recommendedName>
        <fullName evidence="10">VLIG-type G domain-containing protein</fullName>
    </recommendedName>
</protein>
<dbReference type="PANTHER" id="PTHR14819:SF25">
    <property type="entry name" value="CHROMOSOME UNDETERMINED SCAFFOLD_52, WHOLE GENOME SHOTGUN SEQUENCE"/>
    <property type="match status" value="1"/>
</dbReference>
<dbReference type="PROSITE" id="PS51715">
    <property type="entry name" value="G_GB1_RHD3"/>
    <property type="match status" value="1"/>
</dbReference>
<evidence type="ECO:0008006" key="10">
    <source>
        <dbReference type="Google" id="ProtNLM"/>
    </source>
</evidence>
<organism evidence="7 9">
    <name type="scientific">Didymodactylos carnosus</name>
    <dbReference type="NCBI Taxonomy" id="1234261"/>
    <lineage>
        <taxon>Eukaryota</taxon>
        <taxon>Metazoa</taxon>
        <taxon>Spiralia</taxon>
        <taxon>Gnathifera</taxon>
        <taxon>Rotifera</taxon>
        <taxon>Eurotatoria</taxon>
        <taxon>Bdelloidea</taxon>
        <taxon>Philodinida</taxon>
        <taxon>Philodinidae</taxon>
        <taxon>Didymodactylos</taxon>
    </lineage>
</organism>
<keyword evidence="9" id="KW-1185">Reference proteome</keyword>
<feature type="compositionally biased region" description="Polar residues" evidence="4">
    <location>
        <begin position="10"/>
        <end position="21"/>
    </location>
</feature>
<dbReference type="Pfam" id="PF25683">
    <property type="entry name" value="URGCP_GTPase"/>
    <property type="match status" value="1"/>
</dbReference>
<dbReference type="InterPro" id="IPR027417">
    <property type="entry name" value="P-loop_NTPase"/>
</dbReference>
<evidence type="ECO:0000313" key="9">
    <source>
        <dbReference type="Proteomes" id="UP000663829"/>
    </source>
</evidence>
<dbReference type="OrthoDB" id="2135133at2759"/>
<comment type="similarity">
    <text evidence="3">Belongs to the TRAFAC class dynamin-like GTPase superfamily. GB1/RHD3 GTPase family.</text>
</comment>
<proteinExistence type="inferred from homology"/>
<feature type="compositionally biased region" description="Polar residues" evidence="4">
    <location>
        <begin position="288"/>
        <end position="297"/>
    </location>
</feature>
<evidence type="ECO:0000259" key="5">
    <source>
        <dbReference type="PROSITE" id="PS51715"/>
    </source>
</evidence>
<evidence type="ECO:0000256" key="2">
    <source>
        <dbReference type="ARBA" id="ARBA00023134"/>
    </source>
</evidence>
<keyword evidence="1" id="KW-0547">Nucleotide-binding</keyword>
<dbReference type="PANTHER" id="PTHR14819">
    <property type="entry name" value="GTP-BINDING"/>
    <property type="match status" value="1"/>
</dbReference>
<name>A0A814N8G8_9BILA</name>
<evidence type="ECO:0000313" key="7">
    <source>
        <dbReference type="EMBL" id="CAF1087039.1"/>
    </source>
</evidence>
<dbReference type="AlphaFoldDB" id="A0A814N8G8"/>
<dbReference type="EMBL" id="CAJOBC010005121">
    <property type="protein sequence ID" value="CAF3852572.1"/>
    <property type="molecule type" value="Genomic_DNA"/>
</dbReference>
<dbReference type="GO" id="GO:0005525">
    <property type="term" value="F:GTP binding"/>
    <property type="evidence" value="ECO:0007669"/>
    <property type="project" value="UniProtKB-KW"/>
</dbReference>
<feature type="region of interest" description="Disordered" evidence="4">
    <location>
        <begin position="274"/>
        <end position="336"/>
    </location>
</feature>
<sequence>MAEFSDLSRTEPSSCENSGNANVGEDAMKSITDEIINILQLGRNDNQDQIVKDLLENGRQSLVNYQDGSKAKTYRDVMKGDDDKLIILLKKYFQQKWETQYGTSNQWFISFLKQYDNGENHDIYQRVLTRTAEYGNKYMKDCPILSIVLQLFFQMIDDKSLKTTTTFDELWFTITNDGLKSITEYSKYIVKGATNELLNKRQPILFQALREYYREKVFSLLKASDIAYEEKLYNVVLDNIAEHGWSTDVKPIADNIARKSYRILLKNLHSNRQNQKALKYEKRHRQCNIPTPVNKSPRTPPKNPAISRGNPDEAKQRSITPEGKIKPGQKSVNDTQRIPIPVIDSVPKDDCNKNEMNIILSCKQENLFQLEDLAQAGELQYVNQTLKDISEKLVNDFQHKHRSFSEFIQNCLTPIMYLLKRLQNLDDFMNTLIIEYQPIQQELIHQSTKTTHMSLRMLLHVLFMNSDIFIRRTVMSLASKRNPVPFISPNIQNSNKNEQYEFMPAIIHVWNHTRPTILSFGIGPCKGKSTLLNQLFQSTFEQNVESIYFLQTIDIDFGYSFNPERILNIADTHGMIDKTLLRKIEPLFDGFLIQMDKKYFDEEQKAVFDYMEILSKEKFQMIIFRDSPHQNQQEKIENLAPQSESKLSAKLHVCSLLNISNTNDRNVKCAVEYLRKNLVTYIKEEIKTIINKDVVVVNLQKLLEKDYVEYLKKMNEIIQPLKKRLLEKSEHQREQNFPLYLKFRELCKLRQKLKKIDFYSPESENMFEVNSQLFKLENELDPNTTTSSPMKCGYVFDSFIEILKSENSLMSLDLLASELKRELTNLGGDKLAGDLSIENSFLSLEVLWRNSVVCYHHTTIDTQNLIRKSYYDFIAAGFPFEIIDGDNFYFQQQFLTEILNEFHSRRILVISIIGPQNSGKSTLLNYMFGTLFGVREGRCTRGIYGSLVKINKLNQMIQNIFKKNLLDETANIDYIMLIDTEGLLSIEKGDKEYDRRLILFCLAISHLVIVNMMGDINETLKDMLTLCADSLKQIGVNTTNQPIVHFVLNQKADPNIENHMEAIKKIIGDLKENKLAEVIDISLRTFHTL</sequence>
<evidence type="ECO:0000256" key="4">
    <source>
        <dbReference type="SAM" id="MobiDB-lite"/>
    </source>
</evidence>
<dbReference type="EMBL" id="CAJNOQ010005121">
    <property type="protein sequence ID" value="CAF1087039.1"/>
    <property type="molecule type" value="Genomic_DNA"/>
</dbReference>
<accession>A0A814N8G8</accession>
<dbReference type="PROSITE" id="PS51717">
    <property type="entry name" value="G_VLIG"/>
    <property type="match status" value="1"/>
</dbReference>
<dbReference type="InterPro" id="IPR030386">
    <property type="entry name" value="G_GB1_RHD3_dom"/>
</dbReference>
<reference evidence="7" key="1">
    <citation type="submission" date="2021-02" db="EMBL/GenBank/DDBJ databases">
        <authorList>
            <person name="Nowell W R."/>
        </authorList>
    </citation>
    <scope>NUCLEOTIDE SEQUENCE</scope>
</reference>
<feature type="domain" description="GB1/RHD3-type G" evidence="5">
    <location>
        <begin position="904"/>
        <end position="934"/>
    </location>
</feature>
<feature type="domain" description="VLIG-type G" evidence="6">
    <location>
        <begin position="904"/>
        <end position="1089"/>
    </location>
</feature>
<evidence type="ECO:0000259" key="6">
    <source>
        <dbReference type="PROSITE" id="PS51717"/>
    </source>
</evidence>
<evidence type="ECO:0000256" key="1">
    <source>
        <dbReference type="ARBA" id="ARBA00022741"/>
    </source>
</evidence>
<dbReference type="InterPro" id="IPR030383">
    <property type="entry name" value="G_VLIG_dom"/>
</dbReference>
<dbReference type="InterPro" id="IPR052986">
    <property type="entry name" value="VLIG_GTPase"/>
</dbReference>
<evidence type="ECO:0000256" key="3">
    <source>
        <dbReference type="PROSITE-ProRule" id="PRU01052"/>
    </source>
</evidence>
<feature type="non-terminal residue" evidence="7">
    <location>
        <position position="1089"/>
    </location>
</feature>
<dbReference type="SUPFAM" id="SSF52540">
    <property type="entry name" value="P-loop containing nucleoside triphosphate hydrolases"/>
    <property type="match status" value="2"/>
</dbReference>
<keyword evidence="2" id="KW-0342">GTP-binding</keyword>